<gene>
    <name evidence="10" type="ORF">NYPRO_LOCUS18842</name>
</gene>
<evidence type="ECO:0000313" key="11">
    <source>
        <dbReference type="Proteomes" id="UP000645828"/>
    </source>
</evidence>
<dbReference type="GO" id="GO:0030833">
    <property type="term" value="P:regulation of actin filament polymerization"/>
    <property type="evidence" value="ECO:0007669"/>
    <property type="project" value="InterPro"/>
</dbReference>
<dbReference type="GO" id="GO:0003723">
    <property type="term" value="F:RNA binding"/>
    <property type="evidence" value="ECO:0007669"/>
    <property type="project" value="InterPro"/>
</dbReference>
<evidence type="ECO:0000256" key="6">
    <source>
        <dbReference type="ARBA" id="ARBA00023203"/>
    </source>
</evidence>
<dbReference type="Proteomes" id="UP000645828">
    <property type="component" value="Unassembled WGS sequence"/>
</dbReference>
<evidence type="ECO:0000256" key="9">
    <source>
        <dbReference type="ARBA" id="ARBA00045382"/>
    </source>
</evidence>
<dbReference type="GO" id="GO:0003735">
    <property type="term" value="F:structural constituent of ribosome"/>
    <property type="evidence" value="ECO:0007669"/>
    <property type="project" value="InterPro"/>
</dbReference>
<evidence type="ECO:0000256" key="7">
    <source>
        <dbReference type="ARBA" id="ARBA00023212"/>
    </source>
</evidence>
<comment type="similarity">
    <text evidence="3">Belongs to the ARPC3 family.</text>
</comment>
<keyword evidence="5" id="KW-0689">Ribosomal protein</keyword>
<dbReference type="GO" id="GO:0003779">
    <property type="term" value="F:actin binding"/>
    <property type="evidence" value="ECO:0007669"/>
    <property type="project" value="UniProtKB-KW"/>
</dbReference>
<name>A0A811ZBD2_NYCPR</name>
<comment type="caution">
    <text evidence="10">The sequence shown here is derived from an EMBL/GenBank/DDBJ whole genome shotgun (WGS) entry which is preliminary data.</text>
</comment>
<evidence type="ECO:0000256" key="4">
    <source>
        <dbReference type="ARBA" id="ARBA00022490"/>
    </source>
</evidence>
<protein>
    <submittedName>
        <fullName evidence="10">(raccoon dog) hypothetical protein</fullName>
    </submittedName>
</protein>
<sequence length="154" mass="17743">MPVYHSCLMDLDTRLFGDMALLPIRNTETVDEAIFYFKANVFFKNYETPSSTGGPLCHTAIKGVGRIYAYVVLRKADIDLTKRAGELTEDEIPKSQGEKEIYTLGITNFPFLESLVFHLMRFMLNLQTKRKISKWWTCFVKRRFMNNSLSGPGQ</sequence>
<evidence type="ECO:0000256" key="8">
    <source>
        <dbReference type="ARBA" id="ARBA00023274"/>
    </source>
</evidence>
<dbReference type="Gene3D" id="1.10.1760.10">
    <property type="entry name" value="Actin-related protein 2/3 complex subunit 3"/>
    <property type="match status" value="2"/>
</dbReference>
<reference evidence="10" key="1">
    <citation type="submission" date="2020-12" db="EMBL/GenBank/DDBJ databases">
        <authorList>
            <consortium name="Molecular Ecology Group"/>
        </authorList>
    </citation>
    <scope>NUCLEOTIDE SEQUENCE</scope>
    <source>
        <strain evidence="10">TBG_1078</strain>
    </source>
</reference>
<dbReference type="EMBL" id="CAJHUB010000761">
    <property type="protein sequence ID" value="CAD7686049.1"/>
    <property type="molecule type" value="Genomic_DNA"/>
</dbReference>
<dbReference type="Pfam" id="PF00416">
    <property type="entry name" value="Ribosomal_S13"/>
    <property type="match status" value="1"/>
</dbReference>
<dbReference type="GO" id="GO:0005840">
    <property type="term" value="C:ribosome"/>
    <property type="evidence" value="ECO:0007669"/>
    <property type="project" value="UniProtKB-KW"/>
</dbReference>
<proteinExistence type="inferred from homology"/>
<evidence type="ECO:0000313" key="10">
    <source>
        <dbReference type="EMBL" id="CAD7686049.1"/>
    </source>
</evidence>
<dbReference type="PANTHER" id="PTHR12391">
    <property type="entry name" value="ARP2/3 COMPLEX 21 KD SUBUNIT"/>
    <property type="match status" value="1"/>
</dbReference>
<evidence type="ECO:0000256" key="1">
    <source>
        <dbReference type="ARBA" id="ARBA00004245"/>
    </source>
</evidence>
<dbReference type="InterPro" id="IPR007204">
    <property type="entry name" value="ARPC3"/>
</dbReference>
<organism evidence="10 11">
    <name type="scientific">Nyctereutes procyonoides</name>
    <name type="common">Raccoon dog</name>
    <name type="synonym">Canis procyonoides</name>
    <dbReference type="NCBI Taxonomy" id="34880"/>
    <lineage>
        <taxon>Eukaryota</taxon>
        <taxon>Metazoa</taxon>
        <taxon>Chordata</taxon>
        <taxon>Craniata</taxon>
        <taxon>Vertebrata</taxon>
        <taxon>Euteleostomi</taxon>
        <taxon>Mammalia</taxon>
        <taxon>Eutheria</taxon>
        <taxon>Laurasiatheria</taxon>
        <taxon>Carnivora</taxon>
        <taxon>Caniformia</taxon>
        <taxon>Canidae</taxon>
        <taxon>Nyctereutes</taxon>
    </lineage>
</organism>
<evidence type="ECO:0000256" key="2">
    <source>
        <dbReference type="ARBA" id="ARBA00008080"/>
    </source>
</evidence>
<evidence type="ECO:0000256" key="3">
    <source>
        <dbReference type="ARBA" id="ARBA00010856"/>
    </source>
</evidence>
<evidence type="ECO:0000256" key="5">
    <source>
        <dbReference type="ARBA" id="ARBA00022980"/>
    </source>
</evidence>
<dbReference type="PROSITE" id="PS50159">
    <property type="entry name" value="RIBOSOMAL_S13_2"/>
    <property type="match status" value="1"/>
</dbReference>
<accession>A0A811ZBD2</accession>
<dbReference type="Pfam" id="PF04062">
    <property type="entry name" value="P21-Arc"/>
    <property type="match status" value="1"/>
</dbReference>
<dbReference type="InterPro" id="IPR001892">
    <property type="entry name" value="Ribosomal_uS13"/>
</dbReference>
<dbReference type="SUPFAM" id="SSF69060">
    <property type="entry name" value="Arp2/3 complex 21 kDa subunit ARPC3"/>
    <property type="match status" value="1"/>
</dbReference>
<keyword evidence="11" id="KW-1185">Reference proteome</keyword>
<comment type="subcellular location">
    <subcellularLocation>
        <location evidence="1">Cytoplasm</location>
        <location evidence="1">Cytoskeleton</location>
    </subcellularLocation>
</comment>
<dbReference type="GO" id="GO:0005885">
    <property type="term" value="C:Arp2/3 protein complex"/>
    <property type="evidence" value="ECO:0007669"/>
    <property type="project" value="InterPro"/>
</dbReference>
<keyword evidence="4" id="KW-0963">Cytoplasm</keyword>
<comment type="function">
    <text evidence="9">Component of the Arp2/3 complex, a multiprotein complex that mediates actin polymerization upon stimulation by nucleation-promoting factor (NPF). The Arp2/3 complex mediates the formation of branched actin networks in the cytoplasm, providing the force for cell motility. In addition to its role in the cytoplasmic cytoskeleton, the Arp2/3 complex also promotes actin polymerization in the nucleus, thereby regulating gene transcription and repair of damaged DNA. The Arp2/3 complex promotes homologous recombination (HR) repair in response to DNA damage by promoting nuclear actin polymerization, leading to drive motility of double-strand breaks (DSBs).</text>
</comment>
<dbReference type="GO" id="GO:0006412">
    <property type="term" value="P:translation"/>
    <property type="evidence" value="ECO:0007669"/>
    <property type="project" value="InterPro"/>
</dbReference>
<dbReference type="GO" id="GO:1990904">
    <property type="term" value="C:ribonucleoprotein complex"/>
    <property type="evidence" value="ECO:0007669"/>
    <property type="project" value="UniProtKB-KW"/>
</dbReference>
<keyword evidence="8" id="KW-0687">Ribonucleoprotein</keyword>
<dbReference type="GO" id="GO:0034314">
    <property type="term" value="P:Arp2/3 complex-mediated actin nucleation"/>
    <property type="evidence" value="ECO:0007669"/>
    <property type="project" value="InterPro"/>
</dbReference>
<dbReference type="AlphaFoldDB" id="A0A811ZBD2"/>
<keyword evidence="7" id="KW-0206">Cytoskeleton</keyword>
<dbReference type="InterPro" id="IPR036753">
    <property type="entry name" value="ARPC3_sf"/>
</dbReference>
<comment type="similarity">
    <text evidence="2">Belongs to the universal ribosomal protein uS13 family.</text>
</comment>
<keyword evidence="6" id="KW-0009">Actin-binding</keyword>